<keyword evidence="3" id="KW-0808">Transferase</keyword>
<dbReference type="CDD" id="cd06423">
    <property type="entry name" value="CESA_like"/>
    <property type="match status" value="1"/>
</dbReference>
<organism evidence="5 6">
    <name type="scientific">Streptomyces meridianus</name>
    <dbReference type="NCBI Taxonomy" id="2938945"/>
    <lineage>
        <taxon>Bacteria</taxon>
        <taxon>Bacillati</taxon>
        <taxon>Actinomycetota</taxon>
        <taxon>Actinomycetes</taxon>
        <taxon>Kitasatosporales</taxon>
        <taxon>Streptomycetaceae</taxon>
        <taxon>Streptomyces</taxon>
    </lineage>
</organism>
<dbReference type="PANTHER" id="PTHR43630">
    <property type="entry name" value="POLY-BETA-1,6-N-ACETYL-D-GLUCOSAMINE SYNTHASE"/>
    <property type="match status" value="1"/>
</dbReference>
<keyword evidence="2" id="KW-0328">Glycosyltransferase</keyword>
<dbReference type="PANTHER" id="PTHR43630:SF1">
    <property type="entry name" value="POLY-BETA-1,6-N-ACETYL-D-GLUCOSAMINE SYNTHASE"/>
    <property type="match status" value="1"/>
</dbReference>
<reference evidence="5" key="1">
    <citation type="journal article" date="2023" name="Int. J. Syst. Evol. Microbiol.">
        <title>Streptomyces meridianus sp. nov. isolated from brackish water of the Tagus estuary in Alcochete, Portugal.</title>
        <authorList>
            <person name="Santos J.D.N."/>
            <person name="Klimek D."/>
            <person name="Calusinska M."/>
            <person name="Lobo Da Cunha A."/>
            <person name="Catita J."/>
            <person name="Goncalves H."/>
            <person name="Gonzalez I."/>
            <person name="Reyes F."/>
            <person name="Lage O.M."/>
        </authorList>
    </citation>
    <scope>NUCLEOTIDE SEQUENCE</scope>
    <source>
        <strain evidence="5">MTZ3.1</strain>
    </source>
</reference>
<keyword evidence="4" id="KW-0812">Transmembrane</keyword>
<evidence type="ECO:0000256" key="1">
    <source>
        <dbReference type="ARBA" id="ARBA00006739"/>
    </source>
</evidence>
<dbReference type="EMBL" id="JAMQGM010000068">
    <property type="protein sequence ID" value="MCM2580500.1"/>
    <property type="molecule type" value="Genomic_DNA"/>
</dbReference>
<accession>A0ABT0XDV2</accession>
<dbReference type="Pfam" id="PF13641">
    <property type="entry name" value="Glyco_tranf_2_3"/>
    <property type="match status" value="1"/>
</dbReference>
<feature type="transmembrane region" description="Helical" evidence="4">
    <location>
        <begin position="396"/>
        <end position="419"/>
    </location>
</feature>
<evidence type="ECO:0000256" key="3">
    <source>
        <dbReference type="ARBA" id="ARBA00022679"/>
    </source>
</evidence>
<proteinExistence type="inferred from homology"/>
<dbReference type="Proteomes" id="UP001167160">
    <property type="component" value="Unassembled WGS sequence"/>
</dbReference>
<evidence type="ECO:0000313" key="6">
    <source>
        <dbReference type="Proteomes" id="UP001167160"/>
    </source>
</evidence>
<name>A0ABT0XDV2_9ACTN</name>
<dbReference type="Gene3D" id="3.90.550.10">
    <property type="entry name" value="Spore Coat Polysaccharide Biosynthesis Protein SpsA, Chain A"/>
    <property type="match status" value="1"/>
</dbReference>
<comment type="caution">
    <text evidence="5">The sequence shown here is derived from an EMBL/GenBank/DDBJ whole genome shotgun (WGS) entry which is preliminary data.</text>
</comment>
<feature type="transmembrane region" description="Helical" evidence="4">
    <location>
        <begin position="355"/>
        <end position="376"/>
    </location>
</feature>
<evidence type="ECO:0000256" key="4">
    <source>
        <dbReference type="SAM" id="Phobius"/>
    </source>
</evidence>
<evidence type="ECO:0000256" key="2">
    <source>
        <dbReference type="ARBA" id="ARBA00022676"/>
    </source>
</evidence>
<comment type="similarity">
    <text evidence="1">Belongs to the glycosyltransferase 2 family.</text>
</comment>
<dbReference type="RefSeq" id="WP_251419401.1">
    <property type="nucleotide sequence ID" value="NZ_JAMQGM010000068.1"/>
</dbReference>
<feature type="transmembrane region" description="Helical" evidence="4">
    <location>
        <begin position="24"/>
        <end position="42"/>
    </location>
</feature>
<keyword evidence="4" id="KW-0472">Membrane</keyword>
<protein>
    <submittedName>
        <fullName evidence="5">Glycosyltransferase family 2 protein</fullName>
    </submittedName>
</protein>
<dbReference type="InterPro" id="IPR029044">
    <property type="entry name" value="Nucleotide-diphossugar_trans"/>
</dbReference>
<sequence length="489" mass="54154">MTETATGVLRDVVDGFFAVTDTAILWYFLVINSCNLLITLLGSRDVIRTLRRAPVAGHDDAAASRFTPPISVIVPAYNEEAVITEAMRAMLLLRYPRFEIVVVDDGSTDGTLERLREAFDLVEVEHVVPREIPSRGDVESVHLPRTSSLPLVVVRKQNGGRADALNVGIDLARYPLVCMVDADSLLGPEALLSAVKPLMDDPTRTVGCGGVVGIANGCVVRAGRVVEVRMPRESVVRIQTIEYLRAFLLGRTAWSRLGGLLIISGAFGVFRREAVVEVGGLDPDCMGEDAELVLKLHRSMRDRRRDYRIVFVSEPICWTEAPPTARILARQRRRWHRGLTELLLKHRRMIANPRYGRIGLLTLPYYVVFELLAPLIEVAGLVLVPLGVALGAVNVAFLWHFLLLAYGLAMVVSLVAVAAEEFAFHRFTRWRDTADLMVASLIENLGYRQFLAVAQLRGMWDALHGSQQDWGVMTRKGFAPAGSKQGGER</sequence>
<evidence type="ECO:0000313" key="5">
    <source>
        <dbReference type="EMBL" id="MCM2580500.1"/>
    </source>
</evidence>
<keyword evidence="4" id="KW-1133">Transmembrane helix</keyword>
<keyword evidence="6" id="KW-1185">Reference proteome</keyword>
<gene>
    <name evidence="5" type="ORF">M1E25_24725</name>
</gene>
<dbReference type="SUPFAM" id="SSF53448">
    <property type="entry name" value="Nucleotide-diphospho-sugar transferases"/>
    <property type="match status" value="1"/>
</dbReference>